<dbReference type="PANTHER" id="PTHR43649:SF12">
    <property type="entry name" value="DIACETYLCHITOBIOSE BINDING PROTEIN DASA"/>
    <property type="match status" value="1"/>
</dbReference>
<dbReference type="InterPro" id="IPR006059">
    <property type="entry name" value="SBP"/>
</dbReference>
<comment type="caution">
    <text evidence="1">The sequence shown here is derived from an EMBL/GenBank/DDBJ whole genome shotgun (WGS) entry which is preliminary data.</text>
</comment>
<keyword evidence="4" id="KW-1185">Reference proteome</keyword>
<organism evidence="1 3">
    <name type="scientific">Catenibacterium mitsuokai</name>
    <dbReference type="NCBI Taxonomy" id="100886"/>
    <lineage>
        <taxon>Bacteria</taxon>
        <taxon>Bacillati</taxon>
        <taxon>Bacillota</taxon>
        <taxon>Erysipelotrichia</taxon>
        <taxon>Erysipelotrichales</taxon>
        <taxon>Coprobacillaceae</taxon>
        <taxon>Catenibacterium</taxon>
    </lineage>
</organism>
<dbReference type="Proteomes" id="UP001197492">
    <property type="component" value="Unassembled WGS sequence"/>
</dbReference>
<dbReference type="InterPro" id="IPR050490">
    <property type="entry name" value="Bact_solute-bd_prot1"/>
</dbReference>
<proteinExistence type="predicted"/>
<gene>
    <name evidence="1" type="ORF">KSV97_04685</name>
    <name evidence="2" type="ORF">KSW06_05050</name>
</gene>
<reference evidence="1 4" key="1">
    <citation type="submission" date="2021-06" db="EMBL/GenBank/DDBJ databases">
        <title>Collection of gut derived symbiotic bacterial strains cultured from healthy donors.</title>
        <authorList>
            <person name="Lin H."/>
            <person name="Littmann E."/>
            <person name="Pamer E.G."/>
        </authorList>
    </citation>
    <scope>NUCLEOTIDE SEQUENCE</scope>
    <source>
        <strain evidence="2 4">MSK.21.70</strain>
        <strain evidence="1">MSK.21.82</strain>
    </source>
</reference>
<name>A0AAW4MV41_9FIRM</name>
<dbReference type="Proteomes" id="UP001196408">
    <property type="component" value="Unassembled WGS sequence"/>
</dbReference>
<dbReference type="EMBL" id="JAHOEF010000021">
    <property type="protein sequence ID" value="MBV3382540.1"/>
    <property type="molecule type" value="Genomic_DNA"/>
</dbReference>
<sequence>MMNRSKIFLGIVVFSLFFMIVANYPDTITLELGVFSGSNWDVPSGESYKIIDGAIERFEKKYPGVKVKYESGIMKNDYSSWLSAKIVKGDEPDVFMILDDDFNTLSSIGALAEIDSYMSFDQNFSTDDYYSSVLKAGTYSNSQYALPYECNPTLMFVNKTLLENCHIQMPDNDWTLDDFYSICKKVSEYSSNYYGYYDYEWLDSIYAYGAQVFNEKGTKCYLDQSAVKRAIEFYRKLNNLNKGHTVTSEEFDKGLVAFSPLSLAVYRTYKPYPWRVKKYSTFEWDCLKMPTASKNQGSAQVSTLLMGMSAKSHHKSQAWNLLKELCHDQTTQQSITQYSQGISPLKKVAQSQTIIDMLDEETGDSKISISLLNQALLGARNREKFKKYDGAKTMIDINMMKMMHSSDDFDLSLIELQKQVNKYLNE</sequence>
<evidence type="ECO:0000313" key="2">
    <source>
        <dbReference type="EMBL" id="MBV3392633.1"/>
    </source>
</evidence>
<dbReference type="AlphaFoldDB" id="A0AAW4MV41"/>
<evidence type="ECO:0000313" key="3">
    <source>
        <dbReference type="Proteomes" id="UP001196408"/>
    </source>
</evidence>
<dbReference type="RefSeq" id="WP_217747432.1">
    <property type="nucleotide sequence ID" value="NZ_JAHOEB010000023.1"/>
</dbReference>
<protein>
    <submittedName>
        <fullName evidence="1">Extracellular solute-binding protein</fullName>
    </submittedName>
</protein>
<accession>A0AAW4MV41</accession>
<dbReference type="PANTHER" id="PTHR43649">
    <property type="entry name" value="ARABINOSE-BINDING PROTEIN-RELATED"/>
    <property type="match status" value="1"/>
</dbReference>
<evidence type="ECO:0000313" key="4">
    <source>
        <dbReference type="Proteomes" id="UP001197492"/>
    </source>
</evidence>
<dbReference type="EMBL" id="JAHOEL010000023">
    <property type="protein sequence ID" value="MBV3392633.1"/>
    <property type="molecule type" value="Genomic_DNA"/>
</dbReference>
<dbReference type="Pfam" id="PF13416">
    <property type="entry name" value="SBP_bac_8"/>
    <property type="match status" value="1"/>
</dbReference>
<evidence type="ECO:0000313" key="1">
    <source>
        <dbReference type="EMBL" id="MBV3382540.1"/>
    </source>
</evidence>